<proteinExistence type="inferred from homology"/>
<dbReference type="Proteomes" id="UP000612899">
    <property type="component" value="Unassembled WGS sequence"/>
</dbReference>
<reference evidence="3" key="1">
    <citation type="submission" date="2021-01" db="EMBL/GenBank/DDBJ databases">
        <title>Whole genome shotgun sequence of Rhizocola hellebori NBRC 109834.</title>
        <authorList>
            <person name="Komaki H."/>
            <person name="Tamura T."/>
        </authorList>
    </citation>
    <scope>NUCLEOTIDE SEQUENCE</scope>
    <source>
        <strain evidence="3">NBRC 109834</strain>
    </source>
</reference>
<name>A0A8J3VGT8_9ACTN</name>
<evidence type="ECO:0000313" key="4">
    <source>
        <dbReference type="Proteomes" id="UP000612899"/>
    </source>
</evidence>
<dbReference type="PIRSF" id="PIRSF000126">
    <property type="entry name" value="11-beta-HSD1"/>
    <property type="match status" value="1"/>
</dbReference>
<protein>
    <submittedName>
        <fullName evidence="3">Short-chain dehydrogenase</fullName>
    </submittedName>
</protein>
<dbReference type="RefSeq" id="WP_203909092.1">
    <property type="nucleotide sequence ID" value="NZ_BONY01000017.1"/>
</dbReference>
<dbReference type="Pfam" id="PF00106">
    <property type="entry name" value="adh_short"/>
    <property type="match status" value="1"/>
</dbReference>
<accession>A0A8J3VGT8</accession>
<evidence type="ECO:0000313" key="3">
    <source>
        <dbReference type="EMBL" id="GIH05233.1"/>
    </source>
</evidence>
<keyword evidence="4" id="KW-1185">Reference proteome</keyword>
<dbReference type="GO" id="GO:0016020">
    <property type="term" value="C:membrane"/>
    <property type="evidence" value="ECO:0007669"/>
    <property type="project" value="TreeGrafter"/>
</dbReference>
<keyword evidence="2" id="KW-0560">Oxidoreductase</keyword>
<comment type="similarity">
    <text evidence="1">Belongs to the short-chain dehydrogenases/reductases (SDR) family.</text>
</comment>
<dbReference type="PANTHER" id="PTHR44196:SF2">
    <property type="entry name" value="SHORT-CHAIN DEHYDROGENASE-RELATED"/>
    <property type="match status" value="1"/>
</dbReference>
<organism evidence="3 4">
    <name type="scientific">Rhizocola hellebori</name>
    <dbReference type="NCBI Taxonomy" id="1392758"/>
    <lineage>
        <taxon>Bacteria</taxon>
        <taxon>Bacillati</taxon>
        <taxon>Actinomycetota</taxon>
        <taxon>Actinomycetes</taxon>
        <taxon>Micromonosporales</taxon>
        <taxon>Micromonosporaceae</taxon>
        <taxon>Rhizocola</taxon>
    </lineage>
</organism>
<dbReference type="SUPFAM" id="SSF51735">
    <property type="entry name" value="NAD(P)-binding Rossmann-fold domains"/>
    <property type="match status" value="1"/>
</dbReference>
<dbReference type="InterPro" id="IPR002347">
    <property type="entry name" value="SDR_fam"/>
</dbReference>
<dbReference type="EMBL" id="BONY01000017">
    <property type="protein sequence ID" value="GIH05233.1"/>
    <property type="molecule type" value="Genomic_DNA"/>
</dbReference>
<dbReference type="GO" id="GO:0016491">
    <property type="term" value="F:oxidoreductase activity"/>
    <property type="evidence" value="ECO:0007669"/>
    <property type="project" value="UniProtKB-KW"/>
</dbReference>
<dbReference type="InterPro" id="IPR036291">
    <property type="entry name" value="NAD(P)-bd_dom_sf"/>
</dbReference>
<evidence type="ECO:0000256" key="2">
    <source>
        <dbReference type="ARBA" id="ARBA00023002"/>
    </source>
</evidence>
<sequence length="270" mass="28383">MVEIASYGPWAAVTGASSGIGRAFAEQLAAAGLNLVLAARSTDRLESLGQSLKAAHGTDYRVITTDLSRPDGASAVIDATQDLDIGLLVSNAGSGRPGRYLDQDLSDLHRRFTLNATAHLELVHAFGRRLMARGRGGIVIVSALGAQHGIPNMAHDAAAKSYALHLGVALHYELAPAGIDVTVMMPGNVDTPIIDALGVDRASLPVRPQPAARAVRETLAALTKNQPILIPGRMMRLMTQLLPRTVSIRMNGKMLAQAASNLAKRQPAAA</sequence>
<evidence type="ECO:0000256" key="1">
    <source>
        <dbReference type="ARBA" id="ARBA00006484"/>
    </source>
</evidence>
<comment type="caution">
    <text evidence="3">The sequence shown here is derived from an EMBL/GenBank/DDBJ whole genome shotgun (WGS) entry which is preliminary data.</text>
</comment>
<dbReference type="Gene3D" id="3.40.50.720">
    <property type="entry name" value="NAD(P)-binding Rossmann-like Domain"/>
    <property type="match status" value="1"/>
</dbReference>
<dbReference type="AlphaFoldDB" id="A0A8J3VGT8"/>
<dbReference type="PANTHER" id="PTHR44196">
    <property type="entry name" value="DEHYDROGENASE/REDUCTASE SDR FAMILY MEMBER 7B"/>
    <property type="match status" value="1"/>
</dbReference>
<dbReference type="PRINTS" id="PR00081">
    <property type="entry name" value="GDHRDH"/>
</dbReference>
<gene>
    <name evidence="3" type="ORF">Rhe02_33000</name>
</gene>